<feature type="transmembrane region" description="Helical" evidence="7">
    <location>
        <begin position="169"/>
        <end position="196"/>
    </location>
</feature>
<reference evidence="9 10" key="1">
    <citation type="submission" date="2019-10" db="EMBL/GenBank/DDBJ databases">
        <title>Corynebacterium sp novel species isolated from the respiratory tract of Marmot.</title>
        <authorList>
            <person name="Zhang G."/>
        </authorList>
    </citation>
    <scope>NUCLEOTIDE SEQUENCE [LARGE SCALE GENOMIC DNA]</scope>
    <source>
        <strain evidence="9 10">336</strain>
    </source>
</reference>
<gene>
    <name evidence="9" type="ORF">F8377_08455</name>
</gene>
<evidence type="ECO:0000256" key="2">
    <source>
        <dbReference type="ARBA" id="ARBA00022475"/>
    </source>
</evidence>
<dbReference type="EMBL" id="WBZJ01000003">
    <property type="protein sequence ID" value="KAB3519925.1"/>
    <property type="molecule type" value="Genomic_DNA"/>
</dbReference>
<evidence type="ECO:0000256" key="1">
    <source>
        <dbReference type="ARBA" id="ARBA00004429"/>
    </source>
</evidence>
<keyword evidence="10" id="KW-1185">Reference proteome</keyword>
<protein>
    <submittedName>
        <fullName evidence="9">TRAP transporter large permease</fullName>
    </submittedName>
</protein>
<dbReference type="Pfam" id="PF06808">
    <property type="entry name" value="DctM"/>
    <property type="match status" value="1"/>
</dbReference>
<dbReference type="InterPro" id="IPR010656">
    <property type="entry name" value="DctM"/>
</dbReference>
<dbReference type="PANTHER" id="PTHR33362">
    <property type="entry name" value="SIALIC ACID TRAP TRANSPORTER PERMEASE PROTEIN SIAT-RELATED"/>
    <property type="match status" value="1"/>
</dbReference>
<feature type="transmembrane region" description="Helical" evidence="7">
    <location>
        <begin position="27"/>
        <end position="45"/>
    </location>
</feature>
<keyword evidence="6 7" id="KW-0472">Membrane</keyword>
<feature type="transmembrane region" description="Helical" evidence="7">
    <location>
        <begin position="394"/>
        <end position="416"/>
    </location>
</feature>
<feature type="domain" description="TRAP C4-dicarboxylate transport system permease DctM subunit" evidence="8">
    <location>
        <begin position="7"/>
        <end position="415"/>
    </location>
</feature>
<keyword evidence="4 7" id="KW-0812">Transmembrane</keyword>
<evidence type="ECO:0000256" key="3">
    <source>
        <dbReference type="ARBA" id="ARBA00022519"/>
    </source>
</evidence>
<dbReference type="PANTHER" id="PTHR33362:SF5">
    <property type="entry name" value="C4-DICARBOXYLATE TRAP TRANSPORTER LARGE PERMEASE PROTEIN DCTM"/>
    <property type="match status" value="1"/>
</dbReference>
<evidence type="ECO:0000256" key="7">
    <source>
        <dbReference type="SAM" id="Phobius"/>
    </source>
</evidence>
<comment type="subcellular location">
    <subcellularLocation>
        <location evidence="1">Cell inner membrane</location>
        <topology evidence="1">Multi-pass membrane protein</topology>
    </subcellularLocation>
</comment>
<feature type="transmembrane region" description="Helical" evidence="7">
    <location>
        <begin position="359"/>
        <end position="382"/>
    </location>
</feature>
<dbReference type="PIRSF" id="PIRSF006066">
    <property type="entry name" value="HI0050"/>
    <property type="match status" value="1"/>
</dbReference>
<evidence type="ECO:0000256" key="4">
    <source>
        <dbReference type="ARBA" id="ARBA00022692"/>
    </source>
</evidence>
<dbReference type="NCBIfam" id="TIGR00786">
    <property type="entry name" value="dctM"/>
    <property type="match status" value="1"/>
</dbReference>
<keyword evidence="5 7" id="KW-1133">Transmembrane helix</keyword>
<keyword evidence="3" id="KW-0997">Cell inner membrane</keyword>
<evidence type="ECO:0000256" key="5">
    <source>
        <dbReference type="ARBA" id="ARBA00022989"/>
    </source>
</evidence>
<feature type="transmembrane region" description="Helical" evidence="7">
    <location>
        <begin position="311"/>
        <end position="329"/>
    </location>
</feature>
<proteinExistence type="predicted"/>
<feature type="transmembrane region" description="Helical" evidence="7">
    <location>
        <begin position="336"/>
        <end position="353"/>
    </location>
</feature>
<organism evidence="9 10">
    <name type="scientific">Corynebacterium zhongnanshanii</name>
    <dbReference type="NCBI Taxonomy" id="2768834"/>
    <lineage>
        <taxon>Bacteria</taxon>
        <taxon>Bacillati</taxon>
        <taxon>Actinomycetota</taxon>
        <taxon>Actinomycetes</taxon>
        <taxon>Mycobacteriales</taxon>
        <taxon>Corynebacteriaceae</taxon>
        <taxon>Corynebacterium</taxon>
    </lineage>
</organism>
<sequence length="431" mass="44872">MLVVGILIVLVALIVFRVPVSFAILASGLLGLTILEGFPAALHTLETSPFAAVRSNSLSAIPLFILMAQLLLMSGLLDSLFDAARSLIGRLPGGTAIASVGAGTAFAAVSGSSTAAAATLAQTSSVRMMKEGYARGTATGLVAVVGTLAAMIPPSIILVFYAITAEAPVGQVLIAGFFPGLLVACGLIVTMYLGFLRDRSVAPAGSSSTLREKLTHVWKASPLLVIFCAVVGSIFFGIATPTEAATLGTIAALILVVAKGKWDRDQFGVAVLETVKTSAMIFAIIMTAHVLGDFLTLSRVTPRLVASISEAAWPPLVVMALIGLVYVVLGFFMDQIAIIALTVPMTLPIVEELGYDPIWFGIFVVLLAETGMVTPPMGINVFVVSKAVKISPVVVFRGAFPYVLVMLLIAAAALLWPDLVMWVPNLSSASG</sequence>
<accession>A0ABQ6VCP0</accession>
<evidence type="ECO:0000313" key="9">
    <source>
        <dbReference type="EMBL" id="KAB3519925.1"/>
    </source>
</evidence>
<name>A0ABQ6VCP0_9CORY</name>
<comment type="caution">
    <text evidence="9">The sequence shown here is derived from an EMBL/GenBank/DDBJ whole genome shotgun (WGS) entry which is preliminary data.</text>
</comment>
<feature type="transmembrane region" description="Helical" evidence="7">
    <location>
        <begin position="244"/>
        <end position="262"/>
    </location>
</feature>
<feature type="transmembrane region" description="Helical" evidence="7">
    <location>
        <begin position="217"/>
        <end position="238"/>
    </location>
</feature>
<dbReference type="InterPro" id="IPR004681">
    <property type="entry name" value="TRAP_DctM"/>
</dbReference>
<evidence type="ECO:0000259" key="8">
    <source>
        <dbReference type="Pfam" id="PF06808"/>
    </source>
</evidence>
<keyword evidence="2" id="KW-1003">Cell membrane</keyword>
<feature type="transmembrane region" description="Helical" evidence="7">
    <location>
        <begin position="141"/>
        <end position="163"/>
    </location>
</feature>
<dbReference type="RefSeq" id="WP_151844687.1">
    <property type="nucleotide sequence ID" value="NZ_WBZJ01000003.1"/>
</dbReference>
<dbReference type="Proteomes" id="UP000436181">
    <property type="component" value="Unassembled WGS sequence"/>
</dbReference>
<feature type="transmembrane region" description="Helical" evidence="7">
    <location>
        <begin position="97"/>
        <end position="120"/>
    </location>
</feature>
<evidence type="ECO:0000313" key="10">
    <source>
        <dbReference type="Proteomes" id="UP000436181"/>
    </source>
</evidence>
<feature type="transmembrane region" description="Helical" evidence="7">
    <location>
        <begin position="269"/>
        <end position="291"/>
    </location>
</feature>
<evidence type="ECO:0000256" key="6">
    <source>
        <dbReference type="ARBA" id="ARBA00023136"/>
    </source>
</evidence>
<feature type="transmembrane region" description="Helical" evidence="7">
    <location>
        <begin position="57"/>
        <end position="77"/>
    </location>
</feature>